<dbReference type="GO" id="GO:0005886">
    <property type="term" value="C:plasma membrane"/>
    <property type="evidence" value="ECO:0007669"/>
    <property type="project" value="UniProtKB-SubCell"/>
</dbReference>
<comment type="caution">
    <text evidence="17">Lacks conserved residue(s) required for the propagation of feature annotation.</text>
</comment>
<keyword evidence="5" id="KW-0165">Cleavage on pair of basic residues</keyword>
<dbReference type="SUPFAM" id="SSF57492">
    <property type="entry name" value="Trefoil"/>
    <property type="match status" value="1"/>
</dbReference>
<dbReference type="PROSITE" id="PS51448">
    <property type="entry name" value="P_TREFOIL_2"/>
    <property type="match status" value="1"/>
</dbReference>
<keyword evidence="6 18" id="KW-0812">Transmembrane</keyword>
<dbReference type="GO" id="GO:0032190">
    <property type="term" value="F:acrosin binding"/>
    <property type="evidence" value="ECO:0007669"/>
    <property type="project" value="TreeGrafter"/>
</dbReference>
<keyword evidence="3" id="KW-0964">Secreted</keyword>
<comment type="subcellular location">
    <subcellularLocation>
        <location evidence="1">Cell membrane</location>
        <topology evidence="1">Single-pass type I membrane protein</topology>
    </subcellularLocation>
    <subcellularLocation>
        <location evidence="12">Zona pellucida</location>
    </subcellularLocation>
</comment>
<evidence type="ECO:0000256" key="10">
    <source>
        <dbReference type="ARBA" id="ARBA00023180"/>
    </source>
</evidence>
<feature type="disulfide bond" evidence="17">
    <location>
        <begin position="85"/>
        <end position="100"/>
    </location>
</feature>
<dbReference type="Ensembl" id="ENSCLMT00005017483.1">
    <property type="protein sequence ID" value="ENSCLMP00005016494.1"/>
    <property type="gene ID" value="ENSCLMG00005008449.1"/>
</dbReference>
<evidence type="ECO:0000313" key="22">
    <source>
        <dbReference type="Proteomes" id="UP000694565"/>
    </source>
</evidence>
<dbReference type="PANTHER" id="PTHR23343">
    <property type="entry name" value="ZONA PELLUCIDA SPERM-BINDING PROTEIN"/>
    <property type="match status" value="1"/>
</dbReference>
<dbReference type="GO" id="GO:0035805">
    <property type="term" value="C:egg coat"/>
    <property type="evidence" value="ECO:0007669"/>
    <property type="project" value="UniProtKB-SubCell"/>
</dbReference>
<feature type="disulfide bond" evidence="17">
    <location>
        <begin position="75"/>
        <end position="101"/>
    </location>
</feature>
<evidence type="ECO:0000259" key="19">
    <source>
        <dbReference type="PROSITE" id="PS51034"/>
    </source>
</evidence>
<keyword evidence="9 17" id="KW-1015">Disulfide bond</keyword>
<keyword evidence="4" id="KW-0272">Extracellular matrix</keyword>
<keyword evidence="22" id="KW-1185">Reference proteome</keyword>
<dbReference type="Pfam" id="PF23344">
    <property type="entry name" value="ZP-N"/>
    <property type="match status" value="1"/>
</dbReference>
<evidence type="ECO:0000256" key="6">
    <source>
        <dbReference type="ARBA" id="ARBA00022692"/>
    </source>
</evidence>
<evidence type="ECO:0000256" key="1">
    <source>
        <dbReference type="ARBA" id="ARBA00004251"/>
    </source>
</evidence>
<dbReference type="GO" id="GO:0035804">
    <property type="term" value="F:structural constituent of egg coat"/>
    <property type="evidence" value="ECO:0007669"/>
    <property type="project" value="TreeGrafter"/>
</dbReference>
<evidence type="ECO:0000256" key="15">
    <source>
        <dbReference type="ARBA" id="ARBA00042273"/>
    </source>
</evidence>
<feature type="domain" description="P-type" evidence="20">
    <location>
        <begin position="73"/>
        <end position="111"/>
    </location>
</feature>
<evidence type="ECO:0000259" key="20">
    <source>
        <dbReference type="PROSITE" id="PS51448"/>
    </source>
</evidence>
<dbReference type="SMART" id="SM00018">
    <property type="entry name" value="PD"/>
    <property type="match status" value="1"/>
</dbReference>
<evidence type="ECO:0000256" key="14">
    <source>
        <dbReference type="ARBA" id="ARBA00040238"/>
    </source>
</evidence>
<dbReference type="Gene3D" id="2.60.40.3210">
    <property type="entry name" value="Zona pellucida, ZP-N domain"/>
    <property type="match status" value="1"/>
</dbReference>
<sequence>LFLVHALKVNELQLINLQKAQGQGWMPPKGPPQNPQVFPESWPVRPYALTTQAQQNPTIPQTTTIVSKYPPAQRCDVAENTRVPCGQPDISTDGCKDINCCSDGGQCYFGKAVTVQCTKNGQFIVVVARDATVPNIDLESILLLSKASGCTHVDSNSDFAIYNFPVTSCGTVVLEEPGVIIYENKMFSSYEVETGRRGVITRDSHYELLFQCRYIGTTVQTVVVEVLPLGIAPLSVAVLGPIRVELRLGSGQCISKGCNEVDVAYDSYYTEADYPVRKVLRDPVYVEVQLLEKTDPNLVLTLGRCWATTKPNPHSLPQWDILTDGYLKHQFNTLSFGAFSGLDFPSHYRRFLFKMFTFVDPTSVTPMREQVYIHCSTAVCTTTGSRSCEPICYRKTISIFVIILHLWIIGHILDIIYFCLCTLHQFQHNNLVRKENVCAGKKKYFSLHTLRIDTNTIP</sequence>
<dbReference type="Pfam" id="PF00100">
    <property type="entry name" value="Zona_pellucida"/>
    <property type="match status" value="1"/>
</dbReference>
<dbReference type="PROSITE" id="PS51034">
    <property type="entry name" value="ZP_2"/>
    <property type="match status" value="1"/>
</dbReference>
<evidence type="ECO:0000256" key="12">
    <source>
        <dbReference type="ARBA" id="ARBA00024183"/>
    </source>
</evidence>
<evidence type="ECO:0000256" key="4">
    <source>
        <dbReference type="ARBA" id="ARBA00022530"/>
    </source>
</evidence>
<reference evidence="21" key="1">
    <citation type="submission" date="2025-08" db="UniProtKB">
        <authorList>
            <consortium name="Ensembl"/>
        </authorList>
    </citation>
    <scope>IDENTIFICATION</scope>
</reference>
<keyword evidence="7 18" id="KW-1133">Transmembrane helix</keyword>
<evidence type="ECO:0000256" key="18">
    <source>
        <dbReference type="SAM" id="Phobius"/>
    </source>
</evidence>
<keyword evidence="11" id="KW-0278">Fertilization</keyword>
<dbReference type="InterPro" id="IPR001507">
    <property type="entry name" value="ZP_dom"/>
</dbReference>
<keyword evidence="10" id="KW-0325">Glycoprotein</keyword>
<evidence type="ECO:0000256" key="5">
    <source>
        <dbReference type="ARBA" id="ARBA00022685"/>
    </source>
</evidence>
<dbReference type="InterPro" id="IPR055356">
    <property type="entry name" value="ZP-N"/>
</dbReference>
<feature type="domain" description="ZP" evidence="19">
    <location>
        <begin position="116"/>
        <end position="395"/>
    </location>
</feature>
<evidence type="ECO:0000256" key="11">
    <source>
        <dbReference type="ARBA" id="ARBA00023279"/>
    </source>
</evidence>
<feature type="transmembrane region" description="Helical" evidence="18">
    <location>
        <begin position="397"/>
        <end position="420"/>
    </location>
</feature>
<dbReference type="Gene3D" id="2.60.40.4100">
    <property type="entry name" value="Zona pellucida, ZP-C domain"/>
    <property type="match status" value="1"/>
</dbReference>
<dbReference type="InterPro" id="IPR042235">
    <property type="entry name" value="ZP-C_dom"/>
</dbReference>
<accession>A0A8C2Z392</accession>
<evidence type="ECO:0000256" key="13">
    <source>
        <dbReference type="ARBA" id="ARBA00037545"/>
    </source>
</evidence>
<dbReference type="InterPro" id="IPR000519">
    <property type="entry name" value="P_trefoil_dom"/>
</dbReference>
<dbReference type="PANTHER" id="PTHR23343:SF31">
    <property type="entry name" value="ZONA PELLUCIDA SPERM-BINDING PROTEIN 4"/>
    <property type="match status" value="1"/>
</dbReference>
<dbReference type="SMART" id="SM00241">
    <property type="entry name" value="ZP"/>
    <property type="match status" value="1"/>
</dbReference>
<dbReference type="GO" id="GO:0060468">
    <property type="term" value="P:prevention of polyspermy"/>
    <property type="evidence" value="ECO:0007669"/>
    <property type="project" value="TreeGrafter"/>
</dbReference>
<dbReference type="InterPro" id="IPR055355">
    <property type="entry name" value="ZP-C"/>
</dbReference>
<keyword evidence="2" id="KW-1003">Cell membrane</keyword>
<name>A0A8C2Z392_CYCLU</name>
<evidence type="ECO:0000256" key="3">
    <source>
        <dbReference type="ARBA" id="ARBA00022525"/>
    </source>
</evidence>
<evidence type="ECO:0000256" key="7">
    <source>
        <dbReference type="ARBA" id="ARBA00022989"/>
    </source>
</evidence>
<dbReference type="GeneTree" id="ENSGT00940000163253"/>
<organism evidence="21 22">
    <name type="scientific">Cyclopterus lumpus</name>
    <name type="common">Lumpsucker</name>
    <dbReference type="NCBI Taxonomy" id="8103"/>
    <lineage>
        <taxon>Eukaryota</taxon>
        <taxon>Metazoa</taxon>
        <taxon>Chordata</taxon>
        <taxon>Craniata</taxon>
        <taxon>Vertebrata</taxon>
        <taxon>Euteleostomi</taxon>
        <taxon>Actinopterygii</taxon>
        <taxon>Neopterygii</taxon>
        <taxon>Teleostei</taxon>
        <taxon>Neoteleostei</taxon>
        <taxon>Acanthomorphata</taxon>
        <taxon>Eupercaria</taxon>
        <taxon>Perciformes</taxon>
        <taxon>Cottioidei</taxon>
        <taxon>Cottales</taxon>
        <taxon>Cyclopteridae</taxon>
        <taxon>Cyclopterus</taxon>
    </lineage>
</organism>
<dbReference type="GO" id="GO:0007339">
    <property type="term" value="P:binding of sperm to zona pellucida"/>
    <property type="evidence" value="ECO:0007669"/>
    <property type="project" value="TreeGrafter"/>
</dbReference>
<evidence type="ECO:0000256" key="8">
    <source>
        <dbReference type="ARBA" id="ARBA00023136"/>
    </source>
</evidence>
<dbReference type="CDD" id="cd00111">
    <property type="entry name" value="Trefoil"/>
    <property type="match status" value="1"/>
</dbReference>
<proteinExistence type="predicted"/>
<protein>
    <recommendedName>
        <fullName evidence="14">Zona pellucida sperm-binding protein 4</fullName>
    </recommendedName>
    <alternativeName>
        <fullName evidence="16">Zona pellucida glycoprotein 4</fullName>
    </alternativeName>
    <alternativeName>
        <fullName evidence="15">Zona pellucida protein B</fullName>
    </alternativeName>
</protein>
<evidence type="ECO:0000256" key="9">
    <source>
        <dbReference type="ARBA" id="ARBA00023157"/>
    </source>
</evidence>
<keyword evidence="8 18" id="KW-0472">Membrane</keyword>
<dbReference type="InterPro" id="IPR051148">
    <property type="entry name" value="Zona_Pellucida_Domain_gp"/>
</dbReference>
<evidence type="ECO:0000256" key="17">
    <source>
        <dbReference type="PROSITE-ProRule" id="PRU00779"/>
    </source>
</evidence>
<comment type="function">
    <text evidence="13">Component of the zona pellucida, an extracellular matrix surrounding oocytes which mediates sperm binding, induction of the acrosome reaction and prevents post-fertilization polyspermy. The zona pellucida is composed of 3 to 4 glycoproteins, ZP1, ZP2, ZP3, and ZP4. ZP4 may act as a sperm receptor.</text>
</comment>
<evidence type="ECO:0000256" key="2">
    <source>
        <dbReference type="ARBA" id="ARBA00022475"/>
    </source>
</evidence>
<evidence type="ECO:0000256" key="16">
    <source>
        <dbReference type="ARBA" id="ARBA00042573"/>
    </source>
</evidence>
<dbReference type="InterPro" id="IPR044913">
    <property type="entry name" value="P_trefoil_dom_sf"/>
</dbReference>
<evidence type="ECO:0000313" key="21">
    <source>
        <dbReference type="Ensembl" id="ENSCLMP00005016494.1"/>
    </source>
</evidence>
<reference evidence="21" key="2">
    <citation type="submission" date="2025-09" db="UniProtKB">
        <authorList>
            <consortium name="Ensembl"/>
        </authorList>
    </citation>
    <scope>IDENTIFICATION</scope>
</reference>
<dbReference type="AlphaFoldDB" id="A0A8C2Z392"/>
<dbReference type="Proteomes" id="UP000694565">
    <property type="component" value="Unplaced"/>
</dbReference>